<dbReference type="Proteomes" id="UP000000483">
    <property type="component" value="Chromosome"/>
</dbReference>
<evidence type="ECO:0000313" key="2">
    <source>
        <dbReference type="Proteomes" id="UP000000483"/>
    </source>
</evidence>
<organism evidence="1 2">
    <name type="scientific">Desulfobacca acetoxidans (strain ATCC 700848 / DSM 11109 / ASRB2)</name>
    <dbReference type="NCBI Taxonomy" id="880072"/>
    <lineage>
        <taxon>Bacteria</taxon>
        <taxon>Pseudomonadati</taxon>
        <taxon>Thermodesulfobacteriota</taxon>
        <taxon>Desulfobaccia</taxon>
        <taxon>Desulfobaccales</taxon>
        <taxon>Desulfobaccaceae</taxon>
        <taxon>Desulfobacca</taxon>
    </lineage>
</organism>
<reference evidence="1 2" key="1">
    <citation type="journal article" date="2011" name="Stand. Genomic Sci.">
        <title>Complete genome sequence of the acetate-degrading sulfate reducer Desulfobacca acetoxidans type strain (ASRB2).</title>
        <authorList>
            <person name="Goker M."/>
            <person name="Teshima H."/>
            <person name="Lapidus A."/>
            <person name="Nolan M."/>
            <person name="Lucas S."/>
            <person name="Hammon N."/>
            <person name="Deshpande S."/>
            <person name="Cheng J.F."/>
            <person name="Tapia R."/>
            <person name="Han C."/>
            <person name="Goodwin L."/>
            <person name="Pitluck S."/>
            <person name="Huntemann M."/>
            <person name="Liolios K."/>
            <person name="Ivanova N."/>
            <person name="Pagani I."/>
            <person name="Mavromatis K."/>
            <person name="Ovchinikova G."/>
            <person name="Pati A."/>
            <person name="Chen A."/>
            <person name="Palaniappan K."/>
            <person name="Land M."/>
            <person name="Hauser L."/>
            <person name="Brambilla E.M."/>
            <person name="Rohde M."/>
            <person name="Spring S."/>
            <person name="Detter J.C."/>
            <person name="Woyke T."/>
            <person name="Bristow J."/>
            <person name="Eisen J.A."/>
            <person name="Markowitz V."/>
            <person name="Hugenholtz P."/>
            <person name="Kyrpides N.C."/>
            <person name="Klenk H.P."/>
        </authorList>
    </citation>
    <scope>NUCLEOTIDE SEQUENCE [LARGE SCALE GENOMIC DNA]</scope>
    <source>
        <strain evidence="2">ATCC 700848 / DSM 11109 / ASRB2</strain>
    </source>
</reference>
<dbReference type="RefSeq" id="WP_013707100.1">
    <property type="nucleotide sequence ID" value="NC_015388.1"/>
</dbReference>
<dbReference type="eggNOG" id="ENOG502ZM3Z">
    <property type="taxonomic scope" value="Bacteria"/>
</dbReference>
<dbReference type="AlphaFoldDB" id="F2NDC5"/>
<reference evidence="2" key="2">
    <citation type="submission" date="2011-03" db="EMBL/GenBank/DDBJ databases">
        <title>The complete genome of Desulfobacca acetoxidans DSM 11109.</title>
        <authorList>
            <consortium name="US DOE Joint Genome Institute (JGI-PGF)"/>
            <person name="Lucas S."/>
            <person name="Copeland A."/>
            <person name="Lapidus A."/>
            <person name="Bruce D."/>
            <person name="Goodwin L."/>
            <person name="Pitluck S."/>
            <person name="Peters L."/>
            <person name="Kyrpides N."/>
            <person name="Mavromatis K."/>
            <person name="Ivanova N."/>
            <person name="Ovchinnikova G."/>
            <person name="Teshima H."/>
            <person name="Detter J.C."/>
            <person name="Han C."/>
            <person name="Land M."/>
            <person name="Hauser L."/>
            <person name="Markowitz V."/>
            <person name="Cheng J.-F."/>
            <person name="Hugenholtz P."/>
            <person name="Woyke T."/>
            <person name="Wu D."/>
            <person name="Spring S."/>
            <person name="Schueler E."/>
            <person name="Brambilla E."/>
            <person name="Klenk H.-P."/>
            <person name="Eisen J.A."/>
        </authorList>
    </citation>
    <scope>NUCLEOTIDE SEQUENCE [LARGE SCALE GENOMIC DNA]</scope>
    <source>
        <strain evidence="2">ATCC 700848 / DSM 11109 / ASRB2</strain>
    </source>
</reference>
<accession>F2NDC5</accession>
<dbReference type="STRING" id="880072.Desac_2162"/>
<dbReference type="OrthoDB" id="5421851at2"/>
<name>F2NDC5_DESAR</name>
<sequence>MKCPLCGSLNFYIKDAEDEYDVCEFQIKDGKVVFAEEPRPLPPDMEAFCNRCAWHGKFATLR</sequence>
<evidence type="ECO:0000313" key="1">
    <source>
        <dbReference type="EMBL" id="AEB09991.1"/>
    </source>
</evidence>
<protein>
    <submittedName>
        <fullName evidence="1">Uncharacterized protein</fullName>
    </submittedName>
</protein>
<dbReference type="KEGG" id="dao:Desac_2162"/>
<dbReference type="HOGENOM" id="CLU_2896687_0_0_7"/>
<dbReference type="EMBL" id="CP002629">
    <property type="protein sequence ID" value="AEB09991.1"/>
    <property type="molecule type" value="Genomic_DNA"/>
</dbReference>
<proteinExistence type="predicted"/>
<keyword evidence="2" id="KW-1185">Reference proteome</keyword>
<gene>
    <name evidence="1" type="ordered locus">Desac_2162</name>
</gene>